<dbReference type="GO" id="GO:0003677">
    <property type="term" value="F:DNA binding"/>
    <property type="evidence" value="ECO:0007669"/>
    <property type="project" value="UniProtKB-KW"/>
</dbReference>
<dbReference type="Gene3D" id="1.10.10.10">
    <property type="entry name" value="Winged helix-like DNA-binding domain superfamily/Winged helix DNA-binding domain"/>
    <property type="match status" value="1"/>
</dbReference>
<dbReference type="GO" id="GO:0003700">
    <property type="term" value="F:DNA-binding transcription factor activity"/>
    <property type="evidence" value="ECO:0007669"/>
    <property type="project" value="TreeGrafter"/>
</dbReference>
<gene>
    <name evidence="6" type="ORF">LNAT_P1499</name>
</gene>
<evidence type="ECO:0000256" key="2">
    <source>
        <dbReference type="ARBA" id="ARBA00023125"/>
    </source>
</evidence>
<dbReference type="GO" id="GO:0005829">
    <property type="term" value="C:cytosol"/>
    <property type="evidence" value="ECO:0007669"/>
    <property type="project" value="TreeGrafter"/>
</dbReference>
<reference evidence="6 7" key="1">
    <citation type="journal article" date="2017" name="Syst. Appl. Microbiol.">
        <title>Lebetimonas natsushimae sp. nov., a novel strictly anaerobic, moderately thermophilic chemoautotroph isolated from a deep-sea hydrothermal vent polychaete nest in the Mid-Okinawa Trough.</title>
        <authorList>
            <person name="Nagata R."/>
            <person name="Takaki Y."/>
            <person name="Tame A."/>
            <person name="Nunoura T."/>
            <person name="Muto H."/>
            <person name="Mino S."/>
            <person name="Sawayama S."/>
            <person name="Takai K."/>
            <person name="Nakagawa S."/>
        </authorList>
    </citation>
    <scope>NUCLEOTIDE SEQUENCE [LARGE SCALE GENOMIC DNA]</scope>
    <source>
        <strain evidence="6 7">HS1857</strain>
    </source>
</reference>
<dbReference type="Pfam" id="PF13545">
    <property type="entry name" value="HTH_Crp_2"/>
    <property type="match status" value="1"/>
</dbReference>
<protein>
    <submittedName>
        <fullName evidence="6">CRP/FNR family transcriptional regulator, anaerobic regulatory protein</fullName>
    </submittedName>
</protein>
<feature type="domain" description="HTH crp-type" evidence="5">
    <location>
        <begin position="141"/>
        <end position="203"/>
    </location>
</feature>
<accession>A0A292YHT2</accession>
<dbReference type="CDD" id="cd00038">
    <property type="entry name" value="CAP_ED"/>
    <property type="match status" value="1"/>
</dbReference>
<dbReference type="RefSeq" id="WP_096260031.1">
    <property type="nucleotide sequence ID" value="NZ_BDME01000006.1"/>
</dbReference>
<proteinExistence type="predicted"/>
<dbReference type="InterPro" id="IPR000595">
    <property type="entry name" value="cNMP-bd_dom"/>
</dbReference>
<dbReference type="Proteomes" id="UP000217944">
    <property type="component" value="Unassembled WGS sequence"/>
</dbReference>
<keyword evidence="7" id="KW-1185">Reference proteome</keyword>
<keyword evidence="3" id="KW-0804">Transcription</keyword>
<sequence>MNFKDIFLFKNLEDKDINEIKKFSIVKKLKKNDIVFYEKEEPNYLHLLVEGTAKVYKVDNRGNELIIHKFYPPSLIAELASFEKIPYPANCAMESDGIVIKIEFEKFKKFLKKGDVCLSVMSSLLKKMKYLDGIIQDNLILDTTTKIAKFIYDNPEAFEDLKQHSIAAILNIKPETLSRKLKILKDLGIIEKKDNKFTVKNREKIKEHFNW</sequence>
<dbReference type="InterPro" id="IPR036388">
    <property type="entry name" value="WH-like_DNA-bd_sf"/>
</dbReference>
<dbReference type="SMART" id="SM00100">
    <property type="entry name" value="cNMP"/>
    <property type="match status" value="1"/>
</dbReference>
<evidence type="ECO:0000259" key="4">
    <source>
        <dbReference type="PROSITE" id="PS50042"/>
    </source>
</evidence>
<name>A0A292YHT2_9BACT</name>
<dbReference type="EMBL" id="BDME01000006">
    <property type="protein sequence ID" value="GAX88204.1"/>
    <property type="molecule type" value="Genomic_DNA"/>
</dbReference>
<dbReference type="InterPro" id="IPR050397">
    <property type="entry name" value="Env_Response_Regulators"/>
</dbReference>
<dbReference type="PANTHER" id="PTHR24567:SF26">
    <property type="entry name" value="REGULATORY PROTEIN YEIL"/>
    <property type="match status" value="1"/>
</dbReference>
<keyword evidence="2" id="KW-0238">DNA-binding</keyword>
<evidence type="ECO:0000313" key="6">
    <source>
        <dbReference type="EMBL" id="GAX88204.1"/>
    </source>
</evidence>
<dbReference type="PANTHER" id="PTHR24567">
    <property type="entry name" value="CRP FAMILY TRANSCRIPTIONAL REGULATORY PROTEIN"/>
    <property type="match status" value="1"/>
</dbReference>
<comment type="caution">
    <text evidence="6">The sequence shown here is derived from an EMBL/GenBank/DDBJ whole genome shotgun (WGS) entry which is preliminary data.</text>
</comment>
<dbReference type="PROSITE" id="PS51063">
    <property type="entry name" value="HTH_CRP_2"/>
    <property type="match status" value="1"/>
</dbReference>
<dbReference type="PROSITE" id="PS50042">
    <property type="entry name" value="CNMP_BINDING_3"/>
    <property type="match status" value="1"/>
</dbReference>
<feature type="domain" description="Cyclic nucleotide-binding" evidence="4">
    <location>
        <begin position="8"/>
        <end position="111"/>
    </location>
</feature>
<dbReference type="InterPro" id="IPR018490">
    <property type="entry name" value="cNMP-bd_dom_sf"/>
</dbReference>
<keyword evidence="1" id="KW-0805">Transcription regulation</keyword>
<dbReference type="InterPro" id="IPR036390">
    <property type="entry name" value="WH_DNA-bd_sf"/>
</dbReference>
<evidence type="ECO:0000259" key="5">
    <source>
        <dbReference type="PROSITE" id="PS51063"/>
    </source>
</evidence>
<organism evidence="6 7">
    <name type="scientific">Lebetimonas natsushimae</name>
    <dbReference type="NCBI Taxonomy" id="1936991"/>
    <lineage>
        <taxon>Bacteria</taxon>
        <taxon>Pseudomonadati</taxon>
        <taxon>Campylobacterota</taxon>
        <taxon>Epsilonproteobacteria</taxon>
        <taxon>Nautiliales</taxon>
        <taxon>Nautiliaceae</taxon>
        <taxon>Lebetimonas</taxon>
    </lineage>
</organism>
<dbReference type="OrthoDB" id="9815457at2"/>
<dbReference type="SUPFAM" id="SSF46785">
    <property type="entry name" value="Winged helix' DNA-binding domain"/>
    <property type="match status" value="1"/>
</dbReference>
<dbReference type="InterPro" id="IPR012318">
    <property type="entry name" value="HTH_CRP"/>
</dbReference>
<evidence type="ECO:0000256" key="1">
    <source>
        <dbReference type="ARBA" id="ARBA00023015"/>
    </source>
</evidence>
<dbReference type="InterPro" id="IPR014710">
    <property type="entry name" value="RmlC-like_jellyroll"/>
</dbReference>
<evidence type="ECO:0000256" key="3">
    <source>
        <dbReference type="ARBA" id="ARBA00023163"/>
    </source>
</evidence>
<evidence type="ECO:0000313" key="7">
    <source>
        <dbReference type="Proteomes" id="UP000217944"/>
    </source>
</evidence>
<dbReference type="Pfam" id="PF00027">
    <property type="entry name" value="cNMP_binding"/>
    <property type="match status" value="1"/>
</dbReference>
<dbReference type="SUPFAM" id="SSF51206">
    <property type="entry name" value="cAMP-binding domain-like"/>
    <property type="match status" value="1"/>
</dbReference>
<dbReference type="AlphaFoldDB" id="A0A292YHT2"/>
<dbReference type="Gene3D" id="2.60.120.10">
    <property type="entry name" value="Jelly Rolls"/>
    <property type="match status" value="1"/>
</dbReference>